<dbReference type="InterPro" id="IPR036390">
    <property type="entry name" value="WH_DNA-bd_sf"/>
</dbReference>
<dbReference type="SUPFAM" id="SSF56112">
    <property type="entry name" value="Protein kinase-like (PK-like)"/>
    <property type="match status" value="1"/>
</dbReference>
<dbReference type="SMART" id="SM00090">
    <property type="entry name" value="RIO"/>
    <property type="match status" value="1"/>
</dbReference>
<comment type="catalytic activity">
    <reaction evidence="12">
        <text>L-seryl-[protein] + ATP = O-phospho-L-seryl-[protein] + ADP + H(+)</text>
        <dbReference type="Rhea" id="RHEA:17989"/>
        <dbReference type="Rhea" id="RHEA-COMP:9863"/>
        <dbReference type="Rhea" id="RHEA-COMP:11604"/>
        <dbReference type="ChEBI" id="CHEBI:15378"/>
        <dbReference type="ChEBI" id="CHEBI:29999"/>
        <dbReference type="ChEBI" id="CHEBI:30616"/>
        <dbReference type="ChEBI" id="CHEBI:83421"/>
        <dbReference type="ChEBI" id="CHEBI:456216"/>
        <dbReference type="EC" id="2.7.11.1"/>
    </reaction>
</comment>
<dbReference type="GO" id="GO:0004674">
    <property type="term" value="F:protein serine/threonine kinase activity"/>
    <property type="evidence" value="ECO:0007669"/>
    <property type="project" value="UniProtKB-KW"/>
</dbReference>
<name>A0A7C5YTJ4_9CREN</name>
<dbReference type="Gene3D" id="1.10.510.10">
    <property type="entry name" value="Transferase(Phosphotransferase) domain 1"/>
    <property type="match status" value="1"/>
</dbReference>
<evidence type="ECO:0000256" key="12">
    <source>
        <dbReference type="ARBA" id="ARBA00048679"/>
    </source>
</evidence>
<dbReference type="InterPro" id="IPR018934">
    <property type="entry name" value="RIO_dom"/>
</dbReference>
<dbReference type="Gene3D" id="3.30.200.20">
    <property type="entry name" value="Phosphorylase Kinase, domain 1"/>
    <property type="match status" value="1"/>
</dbReference>
<keyword evidence="6" id="KW-0479">Metal-binding</keyword>
<dbReference type="GO" id="GO:0046872">
    <property type="term" value="F:metal ion binding"/>
    <property type="evidence" value="ECO:0007669"/>
    <property type="project" value="UniProtKB-KW"/>
</dbReference>
<accession>A0A7C5YTJ4</accession>
<dbReference type="GO" id="GO:0005524">
    <property type="term" value="F:ATP binding"/>
    <property type="evidence" value="ECO:0007669"/>
    <property type="project" value="UniProtKB-KW"/>
</dbReference>
<dbReference type="PANTHER" id="PTHR45852:SF1">
    <property type="entry name" value="SERINE_THREONINE-PROTEIN KINASE RIO2"/>
    <property type="match status" value="1"/>
</dbReference>
<keyword evidence="8 14" id="KW-0418">Kinase</keyword>
<dbReference type="InterPro" id="IPR018935">
    <property type="entry name" value="RIO_kinase_CS"/>
</dbReference>
<keyword evidence="10" id="KW-0460">Magnesium</keyword>
<dbReference type="Pfam" id="PF01163">
    <property type="entry name" value="RIO1"/>
    <property type="match status" value="1"/>
</dbReference>
<keyword evidence="4 14" id="KW-0723">Serine/threonine-protein kinase</keyword>
<dbReference type="InterPro" id="IPR011009">
    <property type="entry name" value="Kinase-like_dom_sf"/>
</dbReference>
<evidence type="ECO:0000256" key="5">
    <source>
        <dbReference type="ARBA" id="ARBA00022679"/>
    </source>
</evidence>
<keyword evidence="7" id="KW-0547">Nucleotide-binding</keyword>
<evidence type="ECO:0000256" key="11">
    <source>
        <dbReference type="ARBA" id="ARBA00047899"/>
    </source>
</evidence>
<evidence type="ECO:0000256" key="6">
    <source>
        <dbReference type="ARBA" id="ARBA00022723"/>
    </source>
</evidence>
<dbReference type="PROSITE" id="PS00109">
    <property type="entry name" value="PROTEIN_KINASE_TYR"/>
    <property type="match status" value="1"/>
</dbReference>
<keyword evidence="9" id="KW-0067">ATP-binding</keyword>
<evidence type="ECO:0000256" key="9">
    <source>
        <dbReference type="ARBA" id="ARBA00022840"/>
    </source>
</evidence>
<dbReference type="EC" id="2.7.11.1" evidence="3"/>
<proteinExistence type="inferred from homology"/>
<evidence type="ECO:0000256" key="2">
    <source>
        <dbReference type="ARBA" id="ARBA00009196"/>
    </source>
</evidence>
<dbReference type="PROSITE" id="PS01245">
    <property type="entry name" value="RIO1"/>
    <property type="match status" value="1"/>
</dbReference>
<dbReference type="EMBL" id="DRUB01000159">
    <property type="protein sequence ID" value="HHR96730.1"/>
    <property type="molecule type" value="Genomic_DNA"/>
</dbReference>
<dbReference type="GO" id="GO:0030490">
    <property type="term" value="P:maturation of SSU-rRNA"/>
    <property type="evidence" value="ECO:0007669"/>
    <property type="project" value="TreeGrafter"/>
</dbReference>
<evidence type="ECO:0000256" key="7">
    <source>
        <dbReference type="ARBA" id="ARBA00022741"/>
    </source>
</evidence>
<dbReference type="InterPro" id="IPR008266">
    <property type="entry name" value="Tyr_kinase_AS"/>
</dbReference>
<dbReference type="InterPro" id="IPR036388">
    <property type="entry name" value="WH-like_DNA-bd_sf"/>
</dbReference>
<dbReference type="Pfam" id="PF09202">
    <property type="entry name" value="Rio2_N"/>
    <property type="match status" value="1"/>
</dbReference>
<evidence type="ECO:0000256" key="4">
    <source>
        <dbReference type="ARBA" id="ARBA00022527"/>
    </source>
</evidence>
<feature type="domain" description="RIO kinase" evidence="13">
    <location>
        <begin position="72"/>
        <end position="305"/>
    </location>
</feature>
<sequence length="305" mass="35287">MVLKRNGDFIVAKLGELYRKLTDADITVLEYMVSNLKSYEYIPIEIIIKKFKKIWNQKEIMARIKKLNELGFIEKHLTIEAYRLKALGLDCVAIFRLVKNNIIKALGDVIGTGKESIIFNGLAFNDNVVAVKFYRIGRRSFRHIARVRRYGMNLEGNLWLIRSIVAGEREGNALTILNKYNIAGIPKIYGYALHTVVIEFINGINLYKINKLDNPLEVFNQAVDIIKNAYKFAGIIHGDLSEYNIMIQYNEVIKTYIIDWPQYVLANDPQALETLKRDIINLTKFFNRKFKINIHPSEILKNILS</sequence>
<organism evidence="14">
    <name type="scientific">Ignisphaera aggregans</name>
    <dbReference type="NCBI Taxonomy" id="334771"/>
    <lineage>
        <taxon>Archaea</taxon>
        <taxon>Thermoproteota</taxon>
        <taxon>Thermoprotei</taxon>
        <taxon>Desulfurococcales</taxon>
        <taxon>Desulfurococcaceae</taxon>
        <taxon>Ignisphaera</taxon>
    </lineage>
</organism>
<evidence type="ECO:0000256" key="3">
    <source>
        <dbReference type="ARBA" id="ARBA00012513"/>
    </source>
</evidence>
<dbReference type="GO" id="GO:0030688">
    <property type="term" value="C:preribosome, small subunit precursor"/>
    <property type="evidence" value="ECO:0007669"/>
    <property type="project" value="TreeGrafter"/>
</dbReference>
<evidence type="ECO:0000256" key="10">
    <source>
        <dbReference type="ARBA" id="ARBA00022842"/>
    </source>
</evidence>
<comment type="cofactor">
    <cofactor evidence="1">
        <name>Mg(2+)</name>
        <dbReference type="ChEBI" id="CHEBI:18420"/>
    </cofactor>
</comment>
<evidence type="ECO:0000313" key="14">
    <source>
        <dbReference type="EMBL" id="HHR96730.1"/>
    </source>
</evidence>
<dbReference type="InterPro" id="IPR015285">
    <property type="entry name" value="RIO2_wHTH_N"/>
</dbReference>
<evidence type="ECO:0000256" key="1">
    <source>
        <dbReference type="ARBA" id="ARBA00001946"/>
    </source>
</evidence>
<evidence type="ECO:0000259" key="13">
    <source>
        <dbReference type="SMART" id="SM00090"/>
    </source>
</evidence>
<protein>
    <recommendedName>
        <fullName evidence="3">non-specific serine/threonine protein kinase</fullName>
        <ecNumber evidence="3">2.7.11.1</ecNumber>
    </recommendedName>
</protein>
<gene>
    <name evidence="14" type="ORF">ENL47_08020</name>
</gene>
<keyword evidence="5" id="KW-0808">Transferase</keyword>
<comment type="catalytic activity">
    <reaction evidence="11">
        <text>L-threonyl-[protein] + ATP = O-phospho-L-threonyl-[protein] + ADP + H(+)</text>
        <dbReference type="Rhea" id="RHEA:46608"/>
        <dbReference type="Rhea" id="RHEA-COMP:11060"/>
        <dbReference type="Rhea" id="RHEA-COMP:11605"/>
        <dbReference type="ChEBI" id="CHEBI:15378"/>
        <dbReference type="ChEBI" id="CHEBI:30013"/>
        <dbReference type="ChEBI" id="CHEBI:30616"/>
        <dbReference type="ChEBI" id="CHEBI:61977"/>
        <dbReference type="ChEBI" id="CHEBI:456216"/>
        <dbReference type="EC" id="2.7.11.1"/>
    </reaction>
</comment>
<dbReference type="SUPFAM" id="SSF46785">
    <property type="entry name" value="Winged helix' DNA-binding domain"/>
    <property type="match status" value="1"/>
</dbReference>
<dbReference type="InterPro" id="IPR000687">
    <property type="entry name" value="RIO_kinase"/>
</dbReference>
<dbReference type="Gene3D" id="1.10.10.10">
    <property type="entry name" value="Winged helix-like DNA-binding domain superfamily/Winged helix DNA-binding domain"/>
    <property type="match status" value="1"/>
</dbReference>
<dbReference type="GO" id="GO:0005829">
    <property type="term" value="C:cytosol"/>
    <property type="evidence" value="ECO:0007669"/>
    <property type="project" value="TreeGrafter"/>
</dbReference>
<reference evidence="14" key="1">
    <citation type="journal article" date="2020" name="mSystems">
        <title>Genome- and Community-Level Interaction Insights into Carbon Utilization and Element Cycling Functions of Hydrothermarchaeota in Hydrothermal Sediment.</title>
        <authorList>
            <person name="Zhou Z."/>
            <person name="Liu Y."/>
            <person name="Xu W."/>
            <person name="Pan J."/>
            <person name="Luo Z.H."/>
            <person name="Li M."/>
        </authorList>
    </citation>
    <scope>NUCLEOTIDE SEQUENCE [LARGE SCALE GENOMIC DNA]</scope>
    <source>
        <strain evidence="14">SpSt-1</strain>
    </source>
</reference>
<dbReference type="PANTHER" id="PTHR45852">
    <property type="entry name" value="SER/THR-PROTEIN KINASE RIO2"/>
    <property type="match status" value="1"/>
</dbReference>
<evidence type="ECO:0000256" key="8">
    <source>
        <dbReference type="ARBA" id="ARBA00022777"/>
    </source>
</evidence>
<comment type="similarity">
    <text evidence="2">Belongs to the protein kinase superfamily. RIO-type Ser/Thr kinase family.</text>
</comment>
<dbReference type="AlphaFoldDB" id="A0A7C5YTJ4"/>
<comment type="caution">
    <text evidence="14">The sequence shown here is derived from an EMBL/GenBank/DDBJ whole genome shotgun (WGS) entry which is preliminary data.</text>
</comment>